<protein>
    <recommendedName>
        <fullName evidence="3">Outer membrane protein beta-barrel domain-containing protein</fullName>
    </recommendedName>
</protein>
<evidence type="ECO:0000313" key="2">
    <source>
        <dbReference type="Proteomes" id="UP000179797"/>
    </source>
</evidence>
<dbReference type="Pfam" id="PF10677">
    <property type="entry name" value="DUF2490"/>
    <property type="match status" value="1"/>
</dbReference>
<accession>A0A1S1YW20</accession>
<dbReference type="OrthoDB" id="982903at2"/>
<proteinExistence type="predicted"/>
<dbReference type="RefSeq" id="WP_044223677.1">
    <property type="nucleotide sequence ID" value="NZ_JRYR02000001.1"/>
</dbReference>
<gene>
    <name evidence="1" type="ORF">NH26_01980</name>
</gene>
<dbReference type="Proteomes" id="UP000179797">
    <property type="component" value="Unassembled WGS sequence"/>
</dbReference>
<sequence length="264" mass="31067">MLFIGHLCSAQETEKKYFDTSCWTFWNVDYQMNNGDSLFFEGNTRSSAFDSYIVDGLKMNRAHVMLGYAHKLTPKLYVGGSIRSVFEPNWNVWFWRAFFQHNGQIGGKLDFQKRLSYEYVTPHELEDKPGERSEYGRFGIWALLGKNFKIGQSNFRAEFSYELFIHTQDETSEDRLVDLSRLRVDFYYQLNDNIRLGAFAMRNTEFYFAPSTLPQYDEDGNVIQPGKPERNLNLITPVYGLTFKYSIRQKEECNCPGEKKRRKK</sequence>
<reference evidence="1 2" key="1">
    <citation type="journal article" date="2012" name="Int. J. Syst. Evol. Microbiol.">
        <title>Flammeovirga pacifica sp. nov., isolated from deep-sea sediment.</title>
        <authorList>
            <person name="Xu H."/>
            <person name="Fu Y."/>
            <person name="Yang N."/>
            <person name="Ding Z."/>
            <person name="Lai Q."/>
            <person name="Zeng R."/>
        </authorList>
    </citation>
    <scope>NUCLEOTIDE SEQUENCE [LARGE SCALE GENOMIC DNA]</scope>
    <source>
        <strain evidence="2">DSM 24597 / LMG 26175 / WPAGA1</strain>
    </source>
</reference>
<keyword evidence="2" id="KW-1185">Reference proteome</keyword>
<evidence type="ECO:0008006" key="3">
    <source>
        <dbReference type="Google" id="ProtNLM"/>
    </source>
</evidence>
<comment type="caution">
    <text evidence="1">The sequence shown here is derived from an EMBL/GenBank/DDBJ whole genome shotgun (WGS) entry which is preliminary data.</text>
</comment>
<dbReference type="AlphaFoldDB" id="A0A1S1YW20"/>
<dbReference type="InterPro" id="IPR019619">
    <property type="entry name" value="DUF2490"/>
</dbReference>
<name>A0A1S1YW20_FLAPC</name>
<evidence type="ECO:0000313" key="1">
    <source>
        <dbReference type="EMBL" id="OHX65206.1"/>
    </source>
</evidence>
<dbReference type="EMBL" id="JRYR02000001">
    <property type="protein sequence ID" value="OHX65206.1"/>
    <property type="molecule type" value="Genomic_DNA"/>
</dbReference>
<organism evidence="1 2">
    <name type="scientific">Flammeovirga pacifica</name>
    <dbReference type="NCBI Taxonomy" id="915059"/>
    <lineage>
        <taxon>Bacteria</taxon>
        <taxon>Pseudomonadati</taxon>
        <taxon>Bacteroidota</taxon>
        <taxon>Cytophagia</taxon>
        <taxon>Cytophagales</taxon>
        <taxon>Flammeovirgaceae</taxon>
        <taxon>Flammeovirga</taxon>
    </lineage>
</organism>